<comment type="caution">
    <text evidence="6">The sequence shown here is derived from an EMBL/GenBank/DDBJ whole genome shotgun (WGS) entry which is preliminary data.</text>
</comment>
<name>A0ABT4J9C4_9RHOB</name>
<dbReference type="PANTHER" id="PTHR43103:SF3">
    <property type="entry name" value="ADP-L-GLYCERO-D-MANNO-HEPTOSE-6-EPIMERASE"/>
    <property type="match status" value="1"/>
</dbReference>
<comment type="similarity">
    <text evidence="4">Belongs to the NAD(P)-dependent epimerase/dehydratase family. HldD subfamily.</text>
</comment>
<feature type="active site" description="Proton acceptor" evidence="4">
    <location>
        <position position="183"/>
    </location>
</feature>
<accession>A0ABT4J9C4</accession>
<evidence type="ECO:0000256" key="3">
    <source>
        <dbReference type="ARBA" id="ARBA00023277"/>
    </source>
</evidence>
<feature type="binding site" evidence="4">
    <location>
        <position position="220"/>
    </location>
    <ligand>
        <name>substrate</name>
    </ligand>
</feature>
<comment type="catalytic activity">
    <reaction evidence="4">
        <text>ADP-D-glycero-beta-D-manno-heptose = ADP-L-glycero-beta-D-manno-heptose</text>
        <dbReference type="Rhea" id="RHEA:17577"/>
        <dbReference type="ChEBI" id="CHEBI:59967"/>
        <dbReference type="ChEBI" id="CHEBI:61506"/>
        <dbReference type="EC" id="5.1.3.20"/>
    </reaction>
</comment>
<evidence type="ECO:0000259" key="5">
    <source>
        <dbReference type="Pfam" id="PF01370"/>
    </source>
</evidence>
<evidence type="ECO:0000256" key="1">
    <source>
        <dbReference type="ARBA" id="ARBA00022857"/>
    </source>
</evidence>
<comment type="caution">
    <text evidence="4">Lacks conserved residue(s) required for the propagation of feature annotation.</text>
</comment>
<sequence length="327" mass="36759">MILITGAAGFIGSNIVADLEEACIGPVAVCDWFEDSDKWRNLAKRDITEFIPPNEIFDWLRGRTDITGIVHMGAISATTERNVDLLVERNITMTVKLWDWCANAEVPFIYASSAATYGALEKDLVDSQKPEDLAALRPLNGYGWSKNATDKILMRRVANGEKCPPQWAGLKFFNVYGPNEYHKGSMMSVVAKFFEPVRTGEIVRLFKSDRTGIADGQQMRDFVYVKDCTAAIIWLLRNPSVSGLFNIGTGNARSFDDLVRAIGLALSIPVKIEYIDMPENLKGRYQYFTQAEMTKLRKSGFEAPFHSLEAGVRDYVNSYLNTEDCYR</sequence>
<feature type="binding site" evidence="4">
    <location>
        <position position="38"/>
    </location>
    <ligand>
        <name>NADP(+)</name>
        <dbReference type="ChEBI" id="CHEBI:58349"/>
    </ligand>
</feature>
<gene>
    <name evidence="6" type="primary">rfaD</name>
    <name evidence="4" type="synonym">hldD</name>
    <name evidence="6" type="ORF">OU682_18985</name>
</gene>
<dbReference type="NCBIfam" id="TIGR02197">
    <property type="entry name" value="heptose_epim"/>
    <property type="match status" value="1"/>
</dbReference>
<dbReference type="InterPro" id="IPR011912">
    <property type="entry name" value="Heptose_epim"/>
</dbReference>
<feature type="binding site" evidence="4">
    <location>
        <begin position="206"/>
        <end position="209"/>
    </location>
    <ligand>
        <name>substrate</name>
    </ligand>
</feature>
<organism evidence="6 7">
    <name type="scientific">Paracoccus benzoatiresistens</name>
    <dbReference type="NCBI Taxonomy" id="2997341"/>
    <lineage>
        <taxon>Bacteria</taxon>
        <taxon>Pseudomonadati</taxon>
        <taxon>Pseudomonadota</taxon>
        <taxon>Alphaproteobacteria</taxon>
        <taxon>Rhodobacterales</taxon>
        <taxon>Paracoccaceae</taxon>
        <taxon>Paracoccus</taxon>
    </lineage>
</organism>
<dbReference type="Pfam" id="PF01370">
    <property type="entry name" value="Epimerase"/>
    <property type="match status" value="1"/>
</dbReference>
<feature type="domain" description="NAD-dependent epimerase/dehydratase" evidence="5">
    <location>
        <begin position="2"/>
        <end position="248"/>
    </location>
</feature>
<feature type="binding site" evidence="4">
    <location>
        <position position="174"/>
    </location>
    <ligand>
        <name>substrate</name>
    </ligand>
</feature>
<dbReference type="InterPro" id="IPR001509">
    <property type="entry name" value="Epimerase_deHydtase"/>
</dbReference>
<dbReference type="Gene3D" id="3.40.50.720">
    <property type="entry name" value="NAD(P)-binding Rossmann-like Domain"/>
    <property type="match status" value="1"/>
</dbReference>
<dbReference type="Proteomes" id="UP001149822">
    <property type="component" value="Unassembled WGS sequence"/>
</dbReference>
<feature type="binding site" evidence="4">
    <location>
        <position position="146"/>
    </location>
    <ligand>
        <name>NADP(+)</name>
        <dbReference type="ChEBI" id="CHEBI:58349"/>
    </ligand>
</feature>
<dbReference type="GO" id="GO:0008712">
    <property type="term" value="F:ADP-glyceromanno-heptose 6-epimerase activity"/>
    <property type="evidence" value="ECO:0007669"/>
    <property type="project" value="UniProtKB-EC"/>
</dbReference>
<feature type="binding site" evidence="4">
    <location>
        <position position="185"/>
    </location>
    <ligand>
        <name>substrate</name>
    </ligand>
</feature>
<dbReference type="Gene3D" id="3.90.25.10">
    <property type="entry name" value="UDP-galactose 4-epimerase, domain 1"/>
    <property type="match status" value="1"/>
</dbReference>
<comment type="domain">
    <text evidence="4">Contains a large N-terminal NADP-binding domain, and a smaller C-terminal substrate-binding domain.</text>
</comment>
<feature type="binding site" evidence="4">
    <location>
        <begin position="10"/>
        <end position="11"/>
    </location>
    <ligand>
        <name>NADP(+)</name>
        <dbReference type="ChEBI" id="CHEBI:58349"/>
    </ligand>
</feature>
<comment type="pathway">
    <text evidence="4">Nucleotide-sugar biosynthesis; ADP-L-glycero-beta-D-manno-heptose biosynthesis; ADP-L-glycero-beta-D-manno-heptose from D-glycero-beta-D-manno-heptose 7-phosphate: step 4/4.</text>
</comment>
<reference evidence="6" key="1">
    <citation type="submission" date="2022-12" db="EMBL/GenBank/DDBJ databases">
        <title>Paracoccus sp. EF6 isolated from a lake water.</title>
        <authorList>
            <person name="Liu H."/>
        </authorList>
    </citation>
    <scope>NUCLEOTIDE SEQUENCE</scope>
    <source>
        <strain evidence="6">EF6</strain>
    </source>
</reference>
<dbReference type="EC" id="5.1.3.20" evidence="4"/>
<dbReference type="RefSeq" id="WP_268943782.1">
    <property type="nucleotide sequence ID" value="NZ_JAPTYD010000046.1"/>
</dbReference>
<dbReference type="InterPro" id="IPR036291">
    <property type="entry name" value="NAD(P)-bd_dom_sf"/>
</dbReference>
<proteinExistence type="inferred from homology"/>
<evidence type="ECO:0000313" key="7">
    <source>
        <dbReference type="Proteomes" id="UP001149822"/>
    </source>
</evidence>
<feature type="binding site" evidence="4">
    <location>
        <position position="192"/>
    </location>
    <ligand>
        <name>substrate</name>
    </ligand>
</feature>
<protein>
    <recommendedName>
        <fullName evidence="4">ADP-L-glycero-D-manno-heptose-6-epimerase</fullName>
        <ecNumber evidence="4">5.1.3.20</ecNumber>
    </recommendedName>
    <alternativeName>
        <fullName evidence="4">ADP-L-glycero-beta-D-manno-heptose-6-epimerase</fullName>
        <shortName evidence="4">ADP-glyceromanno-heptose 6-epimerase</shortName>
        <shortName evidence="4">ADP-hep 6-epimerase</shortName>
        <shortName evidence="4">AGME</shortName>
    </alternativeName>
</protein>
<comment type="function">
    <text evidence="4">Catalyzes the interconversion between ADP-D-glycero-beta-D-manno-heptose and ADP-L-glycero-beta-D-manno-heptose via an epimerization at carbon 6 of the heptose.</text>
</comment>
<feature type="binding site" evidence="4">
    <location>
        <position position="183"/>
    </location>
    <ligand>
        <name>NADP(+)</name>
        <dbReference type="ChEBI" id="CHEBI:58349"/>
    </ligand>
</feature>
<feature type="binding site" evidence="4">
    <location>
        <begin position="31"/>
        <end position="32"/>
    </location>
    <ligand>
        <name>NADP(+)</name>
        <dbReference type="ChEBI" id="CHEBI:58349"/>
    </ligand>
</feature>
<dbReference type="SUPFAM" id="SSF51735">
    <property type="entry name" value="NAD(P)-binding Rossmann-fold domains"/>
    <property type="match status" value="1"/>
</dbReference>
<feature type="active site" description="Proton acceptor" evidence="4">
    <location>
        <position position="142"/>
    </location>
</feature>
<keyword evidence="7" id="KW-1185">Reference proteome</keyword>
<evidence type="ECO:0000313" key="6">
    <source>
        <dbReference type="EMBL" id="MCZ0963689.1"/>
    </source>
</evidence>
<feature type="binding site" evidence="4">
    <location>
        <position position="285"/>
    </location>
    <ligand>
        <name>substrate</name>
    </ligand>
</feature>
<comment type="subunit">
    <text evidence="4">Homopentamer.</text>
</comment>
<keyword evidence="3 4" id="KW-0119">Carbohydrate metabolism</keyword>
<comment type="cofactor">
    <cofactor evidence="4">
        <name>NADP(+)</name>
        <dbReference type="ChEBI" id="CHEBI:58349"/>
    </cofactor>
    <text evidence="4">Binds 1 NADP(+) per subunit.</text>
</comment>
<evidence type="ECO:0000256" key="4">
    <source>
        <dbReference type="HAMAP-Rule" id="MF_01601"/>
    </source>
</evidence>
<dbReference type="EMBL" id="JAPTYD010000046">
    <property type="protein sequence ID" value="MCZ0963689.1"/>
    <property type="molecule type" value="Genomic_DNA"/>
</dbReference>
<dbReference type="PANTHER" id="PTHR43103">
    <property type="entry name" value="NUCLEOSIDE-DIPHOSPHATE-SUGAR EPIMERASE"/>
    <property type="match status" value="1"/>
</dbReference>
<evidence type="ECO:0000256" key="2">
    <source>
        <dbReference type="ARBA" id="ARBA00023235"/>
    </source>
</evidence>
<dbReference type="HAMAP" id="MF_01601">
    <property type="entry name" value="Heptose_epimerase"/>
    <property type="match status" value="1"/>
</dbReference>
<feature type="binding site" evidence="4">
    <location>
        <begin position="72"/>
        <end position="76"/>
    </location>
    <ligand>
        <name>NADP(+)</name>
        <dbReference type="ChEBI" id="CHEBI:58349"/>
    </ligand>
</feature>
<keyword evidence="2 4" id="KW-0413">Isomerase</keyword>
<dbReference type="CDD" id="cd05248">
    <property type="entry name" value="ADP_GME_SDR_e"/>
    <property type="match status" value="1"/>
</dbReference>
<keyword evidence="1 4" id="KW-0521">NADP</keyword>
<feature type="binding site" evidence="4">
    <location>
        <position position="175"/>
    </location>
    <ligand>
        <name>NADP(+)</name>
        <dbReference type="ChEBI" id="CHEBI:58349"/>
    </ligand>
</feature>